<dbReference type="Pfam" id="PF18899">
    <property type="entry name" value="DUF5655"/>
    <property type="match status" value="1"/>
</dbReference>
<evidence type="ECO:0000313" key="3">
    <source>
        <dbReference type="Proteomes" id="UP000266615"/>
    </source>
</evidence>
<evidence type="ECO:0000259" key="1">
    <source>
        <dbReference type="Pfam" id="PF18899"/>
    </source>
</evidence>
<gene>
    <name evidence="2" type="ORF">D3250_01515</name>
</gene>
<dbReference type="RefSeq" id="WP_119901595.1">
    <property type="nucleotide sequence ID" value="NZ_QYZP01000001.1"/>
</dbReference>
<dbReference type="InterPro" id="IPR043714">
    <property type="entry name" value="DUF5655"/>
</dbReference>
<dbReference type="EMBL" id="QYZP01000001">
    <property type="protein sequence ID" value="RJN32548.1"/>
    <property type="molecule type" value="Genomic_DNA"/>
</dbReference>
<comment type="caution">
    <text evidence="2">The sequence shown here is derived from an EMBL/GenBank/DDBJ whole genome shotgun (WGS) entry which is preliminary data.</text>
</comment>
<organism evidence="2 3">
    <name type="scientific">Nesterenkonia natronophila</name>
    <dbReference type="NCBI Taxonomy" id="2174932"/>
    <lineage>
        <taxon>Bacteria</taxon>
        <taxon>Bacillati</taxon>
        <taxon>Actinomycetota</taxon>
        <taxon>Actinomycetes</taxon>
        <taxon>Micrococcales</taxon>
        <taxon>Micrococcaceae</taxon>
        <taxon>Nesterenkonia</taxon>
    </lineage>
</organism>
<feature type="domain" description="DUF5655" evidence="1">
    <location>
        <begin position="194"/>
        <end position="306"/>
    </location>
</feature>
<evidence type="ECO:0000313" key="2">
    <source>
        <dbReference type="EMBL" id="RJN32548.1"/>
    </source>
</evidence>
<proteinExistence type="predicted"/>
<name>A0A3A4F3V9_9MICC</name>
<accession>A0A3A4F3V9</accession>
<reference evidence="2 3" key="1">
    <citation type="submission" date="2018-09" db="EMBL/GenBank/DDBJ databases">
        <title>Nesterenkonia natronophila sp. nov., an alkaliphilic actinobacteriume isolated from a soda lake, and emended description of the genus Nesterenkonia.</title>
        <authorList>
            <person name="Menes R.J."/>
            <person name="Iriarte A."/>
        </authorList>
    </citation>
    <scope>NUCLEOTIDE SEQUENCE [LARGE SCALE GENOMIC DNA]</scope>
    <source>
        <strain evidence="2 3">M8</strain>
    </source>
</reference>
<dbReference type="OrthoDB" id="9798761at2"/>
<dbReference type="Proteomes" id="UP000266615">
    <property type="component" value="Unassembled WGS sequence"/>
</dbReference>
<dbReference type="AlphaFoldDB" id="A0A3A4F3V9"/>
<protein>
    <submittedName>
        <fullName evidence="2">DUF91 domain-containing protein</fullName>
    </submittedName>
</protein>
<dbReference type="Gene3D" id="3.40.1350.10">
    <property type="match status" value="1"/>
</dbReference>
<dbReference type="InterPro" id="IPR011856">
    <property type="entry name" value="tRNA_endonuc-like_dom_sf"/>
</dbReference>
<keyword evidence="3" id="KW-1185">Reference proteome</keyword>
<sequence>MADLKLFRISDGAVSELPSRAVVLEKHLQQLIESNMEAMFGVRFLASEHSTGKIHRGRIDSLGLDENNSPVIFEYKRSTNENVINQGLFYLDWLVDHRGDFEKIVAQKLGPDASDQVDWEAPRLICVANDFTRYDEYAVRQIDRNVELVRYRDFNSDLISIELVTTTSTEQTATAHNTIPAVTKPNTARGSSVSDLLSRASPDIQRLYEKYEAYALSLGDDVVKNIRHNYFAFRRIKNFACVEVHPSSGNLLIYLKVHPPSVELTEGFTRDVRNIGHFGTGDLELRVTSATPWETVEGLTLRSYENS</sequence>
<dbReference type="GO" id="GO:0003676">
    <property type="term" value="F:nucleic acid binding"/>
    <property type="evidence" value="ECO:0007669"/>
    <property type="project" value="InterPro"/>
</dbReference>